<proteinExistence type="predicted"/>
<sequence>MGEAAGLVRTYVLLAVTWLRAAAQYPLSMTMLMAGSFVVSGLDMAAIAMIFAHTGSLGGFTLNEVMFLYGTSGVSFALADILFGNVERLSRHVRTGSFDTMLIRPVSPFVQMAVDQFSFQRLGRVLQSVVVLAIALPALDVPWRRLWMLPVMLLCGIVLFTAIWTLGGALQFLLTDAPEVANAFTYGGGQLTQYPFSVYGGELVRAVTFIVPLAFVNWQPALYVLGRPDPLGLPHWLRFAAPAAALALACVAAWAWRAGLRRYRSTGS</sequence>
<organism evidence="2 3">
    <name type="scientific">Sphaerisporangium siamense</name>
    <dbReference type="NCBI Taxonomy" id="795645"/>
    <lineage>
        <taxon>Bacteria</taxon>
        <taxon>Bacillati</taxon>
        <taxon>Actinomycetota</taxon>
        <taxon>Actinomycetes</taxon>
        <taxon>Streptosporangiales</taxon>
        <taxon>Streptosporangiaceae</taxon>
        <taxon>Sphaerisporangium</taxon>
    </lineage>
</organism>
<keyword evidence="1" id="KW-1133">Transmembrane helix</keyword>
<feature type="transmembrane region" description="Helical" evidence="1">
    <location>
        <begin position="236"/>
        <end position="256"/>
    </location>
</feature>
<dbReference type="Pfam" id="PF06182">
    <property type="entry name" value="ABC2_membrane_6"/>
    <property type="match status" value="1"/>
</dbReference>
<dbReference type="PANTHER" id="PTHR36833">
    <property type="entry name" value="SLR0610 PROTEIN-RELATED"/>
    <property type="match status" value="1"/>
</dbReference>
<keyword evidence="1" id="KW-0812">Transmembrane</keyword>
<protein>
    <submittedName>
        <fullName evidence="2">ABC-2 type transport system permease protein</fullName>
    </submittedName>
</protein>
<dbReference type="AlphaFoldDB" id="A0A7W7DCJ3"/>
<reference evidence="2 3" key="1">
    <citation type="submission" date="2020-08" db="EMBL/GenBank/DDBJ databases">
        <title>Sequencing the genomes of 1000 actinobacteria strains.</title>
        <authorList>
            <person name="Klenk H.-P."/>
        </authorList>
    </citation>
    <scope>NUCLEOTIDE SEQUENCE [LARGE SCALE GENOMIC DNA]</scope>
    <source>
        <strain evidence="2 3">DSM 45784</strain>
    </source>
</reference>
<keyword evidence="1" id="KW-0472">Membrane</keyword>
<dbReference type="EMBL" id="JACHND010000001">
    <property type="protein sequence ID" value="MBB4704282.1"/>
    <property type="molecule type" value="Genomic_DNA"/>
</dbReference>
<feature type="transmembrane region" description="Helical" evidence="1">
    <location>
        <begin position="151"/>
        <end position="175"/>
    </location>
</feature>
<feature type="transmembrane region" description="Helical" evidence="1">
    <location>
        <begin position="122"/>
        <end position="139"/>
    </location>
</feature>
<gene>
    <name evidence="2" type="ORF">BJ982_005826</name>
</gene>
<dbReference type="RefSeq" id="WP_239122997.1">
    <property type="nucleotide sequence ID" value="NZ_BOOV01000012.1"/>
</dbReference>
<comment type="caution">
    <text evidence="2">The sequence shown here is derived from an EMBL/GenBank/DDBJ whole genome shotgun (WGS) entry which is preliminary data.</text>
</comment>
<evidence type="ECO:0000313" key="3">
    <source>
        <dbReference type="Proteomes" id="UP000542210"/>
    </source>
</evidence>
<dbReference type="InterPro" id="IPR010390">
    <property type="entry name" value="ABC-2_transporter-like"/>
</dbReference>
<keyword evidence="3" id="KW-1185">Reference proteome</keyword>
<dbReference type="Proteomes" id="UP000542210">
    <property type="component" value="Unassembled WGS sequence"/>
</dbReference>
<feature type="transmembrane region" description="Helical" evidence="1">
    <location>
        <begin position="65"/>
        <end position="84"/>
    </location>
</feature>
<feature type="transmembrane region" description="Helical" evidence="1">
    <location>
        <begin position="30"/>
        <end position="53"/>
    </location>
</feature>
<evidence type="ECO:0000313" key="2">
    <source>
        <dbReference type="EMBL" id="MBB4704282.1"/>
    </source>
</evidence>
<evidence type="ECO:0000256" key="1">
    <source>
        <dbReference type="SAM" id="Phobius"/>
    </source>
</evidence>
<feature type="transmembrane region" description="Helical" evidence="1">
    <location>
        <begin position="196"/>
        <end position="216"/>
    </location>
</feature>
<name>A0A7W7DCJ3_9ACTN</name>
<accession>A0A7W7DCJ3</accession>
<dbReference type="PANTHER" id="PTHR36833:SF1">
    <property type="entry name" value="INTEGRAL MEMBRANE TRANSPORT PROTEIN"/>
    <property type="match status" value="1"/>
</dbReference>